<gene>
    <name evidence="2" type="ORF">FRC96_09065</name>
</gene>
<evidence type="ECO:0000259" key="1">
    <source>
        <dbReference type="PROSITE" id="PS51819"/>
    </source>
</evidence>
<dbReference type="InterPro" id="IPR004360">
    <property type="entry name" value="Glyas_Fos-R_dOase_dom"/>
</dbReference>
<name>A0A5C6X516_9DELT</name>
<evidence type="ECO:0000313" key="3">
    <source>
        <dbReference type="Proteomes" id="UP000321046"/>
    </source>
</evidence>
<protein>
    <submittedName>
        <fullName evidence="2">VOC family protein</fullName>
    </submittedName>
</protein>
<proteinExistence type="predicted"/>
<accession>A0A5C6X516</accession>
<dbReference type="EMBL" id="VOSL01000043">
    <property type="protein sequence ID" value="TXD36859.1"/>
    <property type="molecule type" value="Genomic_DNA"/>
</dbReference>
<dbReference type="OrthoDB" id="4548523at2"/>
<organism evidence="2 3">
    <name type="scientific">Lujinxingia vulgaris</name>
    <dbReference type="NCBI Taxonomy" id="2600176"/>
    <lineage>
        <taxon>Bacteria</taxon>
        <taxon>Deltaproteobacteria</taxon>
        <taxon>Bradymonadales</taxon>
        <taxon>Lujinxingiaceae</taxon>
        <taxon>Lujinxingia</taxon>
    </lineage>
</organism>
<dbReference type="RefSeq" id="WP_146974173.1">
    <property type="nucleotide sequence ID" value="NZ_VOSL01000043.1"/>
</dbReference>
<dbReference type="InterPro" id="IPR029068">
    <property type="entry name" value="Glyas_Bleomycin-R_OHBP_Dase"/>
</dbReference>
<dbReference type="Gene3D" id="3.10.180.10">
    <property type="entry name" value="2,3-Dihydroxybiphenyl 1,2-Dioxygenase, domain 1"/>
    <property type="match status" value="1"/>
</dbReference>
<dbReference type="PROSITE" id="PS51819">
    <property type="entry name" value="VOC"/>
    <property type="match status" value="1"/>
</dbReference>
<comment type="caution">
    <text evidence="2">The sequence shown here is derived from an EMBL/GenBank/DDBJ whole genome shotgun (WGS) entry which is preliminary data.</text>
</comment>
<dbReference type="Proteomes" id="UP000321046">
    <property type="component" value="Unassembled WGS sequence"/>
</dbReference>
<reference evidence="2 3" key="1">
    <citation type="submission" date="2019-08" db="EMBL/GenBank/DDBJ databases">
        <title>Bradymonadales sp. TMQ2.</title>
        <authorList>
            <person name="Liang Q."/>
        </authorList>
    </citation>
    <scope>NUCLEOTIDE SEQUENCE [LARGE SCALE GENOMIC DNA]</scope>
    <source>
        <strain evidence="2 3">TMQ2</strain>
    </source>
</reference>
<dbReference type="SUPFAM" id="SSF54593">
    <property type="entry name" value="Glyoxalase/Bleomycin resistance protein/Dihydroxybiphenyl dioxygenase"/>
    <property type="match status" value="1"/>
</dbReference>
<dbReference type="AlphaFoldDB" id="A0A5C6X516"/>
<dbReference type="InterPro" id="IPR037523">
    <property type="entry name" value="VOC_core"/>
</dbReference>
<dbReference type="Pfam" id="PF00903">
    <property type="entry name" value="Glyoxalase"/>
    <property type="match status" value="1"/>
</dbReference>
<evidence type="ECO:0000313" key="2">
    <source>
        <dbReference type="EMBL" id="TXD36859.1"/>
    </source>
</evidence>
<feature type="domain" description="VOC" evidence="1">
    <location>
        <begin position="3"/>
        <end position="114"/>
    </location>
</feature>
<sequence length="135" mass="14852">MLGLRTVIYPVDDLKAATAWYIQAFETTPYYETEHYVGFDVHGYELGLMPAEGDLAPSLGGSETLWGVEDIQASFKRLIELGATSLVEPWNTGEEIWVASLADPFGNRLGLIYNPHFRVPQVPSAHELEGGAPEA</sequence>